<dbReference type="InterPro" id="IPR036737">
    <property type="entry name" value="OmpA-like_sf"/>
</dbReference>
<feature type="domain" description="OmpA-like" evidence="3">
    <location>
        <begin position="65"/>
        <end position="186"/>
    </location>
</feature>
<keyword evidence="1" id="KW-0472">Membrane</keyword>
<dbReference type="Gene3D" id="3.30.1330.60">
    <property type="entry name" value="OmpA-like domain"/>
    <property type="match status" value="1"/>
</dbReference>
<evidence type="ECO:0000259" key="3">
    <source>
        <dbReference type="PROSITE" id="PS51123"/>
    </source>
</evidence>
<dbReference type="RefSeq" id="WP_045775462.1">
    <property type="nucleotide sequence ID" value="NZ_LAJY01000193.1"/>
</dbReference>
<dbReference type="OrthoDB" id="8438623at2"/>
<dbReference type="InterPro" id="IPR050330">
    <property type="entry name" value="Bact_OuterMem_StrucFunc"/>
</dbReference>
<dbReference type="EMBL" id="LAJY01000193">
    <property type="protein sequence ID" value="KJV09905.1"/>
    <property type="molecule type" value="Genomic_DNA"/>
</dbReference>
<protein>
    <recommendedName>
        <fullName evidence="3">OmpA-like domain-containing protein</fullName>
    </recommendedName>
</protein>
<dbReference type="AlphaFoldDB" id="A0A0F3IT36"/>
<accession>A0A0F3IT36</accession>
<gene>
    <name evidence="4" type="ORF">VZ95_08450</name>
</gene>
<name>A0A0F3IT36_9PROT</name>
<feature type="non-terminal residue" evidence="4">
    <location>
        <position position="1"/>
    </location>
</feature>
<sequence>PPPAPVDLVPQAAPVPAPSSVSVAPPVAVSAPTLPNGASVDARLDAMLADVGADPVRRQALSADSAAATAPSLATLYFRDGSAGLDSTALAVLKQVAQIQKSRGGRLVLVGHASRRAETNDARKRETFNQIISAQRAENVRKALVRLKVPQLDLSVRASGDNAAVFDEAAPAGEAANRKVEIYLED</sequence>
<dbReference type="GO" id="GO:0016020">
    <property type="term" value="C:membrane"/>
    <property type="evidence" value="ECO:0007669"/>
    <property type="project" value="UniProtKB-UniRule"/>
</dbReference>
<dbReference type="Pfam" id="PF00691">
    <property type="entry name" value="OmpA"/>
    <property type="match status" value="1"/>
</dbReference>
<evidence type="ECO:0000313" key="4">
    <source>
        <dbReference type="EMBL" id="KJV09905.1"/>
    </source>
</evidence>
<dbReference type="Proteomes" id="UP000033774">
    <property type="component" value="Unassembled WGS sequence"/>
</dbReference>
<feature type="region of interest" description="Disordered" evidence="2">
    <location>
        <begin position="1"/>
        <end position="24"/>
    </location>
</feature>
<reference evidence="4 5" key="1">
    <citation type="submission" date="2015-03" db="EMBL/GenBank/DDBJ databases">
        <title>Draft genome sequence of Elstera litoralis.</title>
        <authorList>
            <person name="Rahalkar M.C."/>
            <person name="Dhakephalkar P.K."/>
            <person name="Pore S.D."/>
            <person name="Arora P."/>
            <person name="Kapse N.G."/>
            <person name="Pandit P.S."/>
        </authorList>
    </citation>
    <scope>NUCLEOTIDE SEQUENCE [LARGE SCALE GENOMIC DNA]</scope>
    <source>
        <strain evidence="4 5">Dia-1</strain>
    </source>
</reference>
<dbReference type="SUPFAM" id="SSF103088">
    <property type="entry name" value="OmpA-like"/>
    <property type="match status" value="1"/>
</dbReference>
<dbReference type="PROSITE" id="PS51123">
    <property type="entry name" value="OMPA_2"/>
    <property type="match status" value="1"/>
</dbReference>
<evidence type="ECO:0000256" key="1">
    <source>
        <dbReference type="PROSITE-ProRule" id="PRU00473"/>
    </source>
</evidence>
<proteinExistence type="predicted"/>
<evidence type="ECO:0000256" key="2">
    <source>
        <dbReference type="SAM" id="MobiDB-lite"/>
    </source>
</evidence>
<organism evidence="4 5">
    <name type="scientific">Elstera litoralis</name>
    <dbReference type="NCBI Taxonomy" id="552518"/>
    <lineage>
        <taxon>Bacteria</taxon>
        <taxon>Pseudomonadati</taxon>
        <taxon>Pseudomonadota</taxon>
        <taxon>Alphaproteobacteria</taxon>
        <taxon>Rhodospirillales</taxon>
        <taxon>Rhodospirillaceae</taxon>
        <taxon>Elstera</taxon>
    </lineage>
</organism>
<dbReference type="PANTHER" id="PTHR30329:SF20">
    <property type="entry name" value="EXPORTED PROTEIN"/>
    <property type="match status" value="1"/>
</dbReference>
<dbReference type="InterPro" id="IPR006665">
    <property type="entry name" value="OmpA-like"/>
</dbReference>
<dbReference type="PANTHER" id="PTHR30329">
    <property type="entry name" value="STATOR ELEMENT OF FLAGELLAR MOTOR COMPLEX"/>
    <property type="match status" value="1"/>
</dbReference>
<evidence type="ECO:0000313" key="5">
    <source>
        <dbReference type="Proteomes" id="UP000033774"/>
    </source>
</evidence>
<keyword evidence="5" id="KW-1185">Reference proteome</keyword>
<comment type="caution">
    <text evidence="4">The sequence shown here is derived from an EMBL/GenBank/DDBJ whole genome shotgun (WGS) entry which is preliminary data.</text>
</comment>
<dbReference type="CDD" id="cd07185">
    <property type="entry name" value="OmpA_C-like"/>
    <property type="match status" value="1"/>
</dbReference>